<dbReference type="EMBL" id="CDMY01000282">
    <property type="protein sequence ID" value="CEL99527.1"/>
    <property type="molecule type" value="Genomic_DNA"/>
</dbReference>
<dbReference type="Proteomes" id="UP000041254">
    <property type="component" value="Unassembled WGS sequence"/>
</dbReference>
<sequence>MNSQSHRSLPSGPLAGSDRWLVTHEYTRLRLCSEVHRWEPLKRLVDEARRYVNEWKSLESQMDSFWHRKSSKIVLAVVMVVEKGRLRFYRGMNSEISLPSGSNCAERSAISTCISNMLTVRRSDFRAIAVVDPKDELNPVFPCGVCDEWLKKLQEESPMFSIVTFTTSECDAILERCPPLGFQYNTPLVASCQQCRTRRFRSRPRNRVYRRIKVMGLIKNNCPEEARDTNGVDSGVLPDLDVPKTFAGAAVSFKGHSVVNLGHTGTVKGMTAACSTKLTLADDGMGVGNGTFTLCFEQSLASGGEATGSKKLLSGVYRVEECDAGIHDTLRIALQCTEMSGKLVTAHTTAFERAHAFRSEASFSLHVDTHNSQASLSIANHKDQLMFTPYPKELTMHSKPSSCPSVL</sequence>
<dbReference type="GO" id="GO:0003824">
    <property type="term" value="F:catalytic activity"/>
    <property type="evidence" value="ECO:0007669"/>
    <property type="project" value="InterPro"/>
</dbReference>
<dbReference type="InParanoid" id="A0A0G4EQ48"/>
<accession>A0A0G4EQ48</accession>
<evidence type="ECO:0000313" key="1">
    <source>
        <dbReference type="EMBL" id="CEL99527.1"/>
    </source>
</evidence>
<organism evidence="1 2">
    <name type="scientific">Vitrella brassicaformis (strain CCMP3155)</name>
    <dbReference type="NCBI Taxonomy" id="1169540"/>
    <lineage>
        <taxon>Eukaryota</taxon>
        <taxon>Sar</taxon>
        <taxon>Alveolata</taxon>
        <taxon>Colpodellida</taxon>
        <taxon>Vitrellaceae</taxon>
        <taxon>Vitrella</taxon>
    </lineage>
</organism>
<protein>
    <submittedName>
        <fullName evidence="1">Uncharacterized protein</fullName>
    </submittedName>
</protein>
<dbReference type="AlphaFoldDB" id="A0A0G4EQ48"/>
<dbReference type="Pfam" id="PF14421">
    <property type="entry name" value="LmjF365940-deam"/>
    <property type="match status" value="2"/>
</dbReference>
<dbReference type="InterPro" id="IPR016193">
    <property type="entry name" value="Cytidine_deaminase-like"/>
</dbReference>
<dbReference type="VEuPathDB" id="CryptoDB:Vbra_20667"/>
<gene>
    <name evidence="1" type="ORF">Vbra_20667</name>
</gene>
<dbReference type="OrthoDB" id="40021at2759"/>
<dbReference type="SUPFAM" id="SSF53927">
    <property type="entry name" value="Cytidine deaminase-like"/>
    <property type="match status" value="1"/>
</dbReference>
<name>A0A0G4EQ48_VITBC</name>
<dbReference type="PhylomeDB" id="A0A0G4EQ48"/>
<reference evidence="1 2" key="1">
    <citation type="submission" date="2014-11" db="EMBL/GenBank/DDBJ databases">
        <authorList>
            <person name="Zhu J."/>
            <person name="Qi W."/>
            <person name="Song R."/>
        </authorList>
    </citation>
    <scope>NUCLEOTIDE SEQUENCE [LARGE SCALE GENOMIC DNA]</scope>
</reference>
<keyword evidence="2" id="KW-1185">Reference proteome</keyword>
<proteinExistence type="predicted"/>
<evidence type="ECO:0000313" key="2">
    <source>
        <dbReference type="Proteomes" id="UP000041254"/>
    </source>
</evidence>
<dbReference type="Gene3D" id="3.40.140.10">
    <property type="entry name" value="Cytidine Deaminase, domain 2"/>
    <property type="match status" value="1"/>
</dbReference>
<dbReference type="CDD" id="cd01283">
    <property type="entry name" value="cytidine_deaminase"/>
    <property type="match status" value="1"/>
</dbReference>
<dbReference type="InterPro" id="IPR032723">
    <property type="entry name" value="Deaminase_LmjF365940"/>
</dbReference>